<feature type="compositionally biased region" description="Low complexity" evidence="10">
    <location>
        <begin position="126"/>
        <end position="137"/>
    </location>
</feature>
<keyword evidence="4" id="KW-0158">Chromosome</keyword>
<name>A0ABM1N5X4_NICVS</name>
<protein>
    <submittedName>
        <fullName evidence="13">Borealin-like isoform X1</fullName>
    </submittedName>
</protein>
<evidence type="ECO:0000256" key="6">
    <source>
        <dbReference type="ARBA" id="ARBA00022776"/>
    </source>
</evidence>
<evidence type="ECO:0000313" key="12">
    <source>
        <dbReference type="Proteomes" id="UP000695000"/>
    </source>
</evidence>
<accession>A0ABM1N5X4</accession>
<feature type="compositionally biased region" description="Polar residues" evidence="10">
    <location>
        <begin position="143"/>
        <end position="162"/>
    </location>
</feature>
<dbReference type="GeneID" id="108566718"/>
<evidence type="ECO:0000256" key="7">
    <source>
        <dbReference type="ARBA" id="ARBA00023242"/>
    </source>
</evidence>
<dbReference type="PANTHER" id="PTHR16040:SF7">
    <property type="entry name" value="AUSTRALIN, ISOFORM A-RELATED"/>
    <property type="match status" value="1"/>
</dbReference>
<evidence type="ECO:0000256" key="8">
    <source>
        <dbReference type="ARBA" id="ARBA00023306"/>
    </source>
</evidence>
<evidence type="ECO:0000256" key="4">
    <source>
        <dbReference type="ARBA" id="ARBA00022454"/>
    </source>
</evidence>
<evidence type="ECO:0000313" key="13">
    <source>
        <dbReference type="RefSeq" id="XP_017782224.1"/>
    </source>
</evidence>
<evidence type="ECO:0000256" key="1">
    <source>
        <dbReference type="ARBA" id="ARBA00004123"/>
    </source>
</evidence>
<feature type="region of interest" description="Disordered" evidence="10">
    <location>
        <begin position="103"/>
        <end position="170"/>
    </location>
</feature>
<dbReference type="RefSeq" id="XP_017782224.1">
    <property type="nucleotide sequence ID" value="XM_017926735.1"/>
</dbReference>
<evidence type="ECO:0000256" key="9">
    <source>
        <dbReference type="ARBA" id="ARBA00023328"/>
    </source>
</evidence>
<proteinExistence type="inferred from homology"/>
<reference evidence="13" key="1">
    <citation type="submission" date="2025-08" db="UniProtKB">
        <authorList>
            <consortium name="RefSeq"/>
        </authorList>
    </citation>
    <scope>IDENTIFICATION</scope>
    <source>
        <tissue evidence="13">Whole Larva</tissue>
    </source>
</reference>
<comment type="similarity">
    <text evidence="3">Belongs to the borealin family.</text>
</comment>
<keyword evidence="8" id="KW-0131">Cell cycle</keyword>
<dbReference type="InterPro" id="IPR046466">
    <property type="entry name" value="Borealin_C"/>
</dbReference>
<evidence type="ECO:0000259" key="11">
    <source>
        <dbReference type="Pfam" id="PF10512"/>
    </source>
</evidence>
<keyword evidence="6" id="KW-0498">Mitosis</keyword>
<keyword evidence="5" id="KW-0132">Cell division</keyword>
<dbReference type="InterPro" id="IPR018867">
    <property type="entry name" value="Cell_div_borealin"/>
</dbReference>
<keyword evidence="7" id="KW-0539">Nucleus</keyword>
<dbReference type="Proteomes" id="UP000695000">
    <property type="component" value="Unplaced"/>
</dbReference>
<gene>
    <name evidence="13" type="primary">LOC108566718</name>
</gene>
<sequence length="281" mass="31423">MPRTKVVKSSVNKNNEVILGMLDMHQKIFDNEKQQRESKIDQLIKELERNFQMIRLSIPFHTLNKTIAELRTETDGTATINSICENYSAETFFDATRSIQKGKKSKLVKRSRSSADDEGYLTAENSGSQSSAMSSRTSRSRAKVNNTATKRVSRSLSRNKNPSAIPLHKTPLKKNKPIESFGMVTPKVKPNTPQVILRRPKQGEVAISLQGSPLMVNNVMLDQMANVNIPLGDGRIITIQPHRGLRQSQIPEIDANTQRQLKALRDNLNKMCATSAVANSK</sequence>
<keyword evidence="9" id="KW-0137">Centromere</keyword>
<evidence type="ECO:0000256" key="10">
    <source>
        <dbReference type="SAM" id="MobiDB-lite"/>
    </source>
</evidence>
<keyword evidence="12" id="KW-1185">Reference proteome</keyword>
<evidence type="ECO:0000256" key="5">
    <source>
        <dbReference type="ARBA" id="ARBA00022618"/>
    </source>
</evidence>
<evidence type="ECO:0000256" key="2">
    <source>
        <dbReference type="ARBA" id="ARBA00004584"/>
    </source>
</evidence>
<dbReference type="Pfam" id="PF10512">
    <property type="entry name" value="Borealin"/>
    <property type="match status" value="1"/>
</dbReference>
<organism evidence="12 13">
    <name type="scientific">Nicrophorus vespilloides</name>
    <name type="common">Boreal carrion beetle</name>
    <dbReference type="NCBI Taxonomy" id="110193"/>
    <lineage>
        <taxon>Eukaryota</taxon>
        <taxon>Metazoa</taxon>
        <taxon>Ecdysozoa</taxon>
        <taxon>Arthropoda</taxon>
        <taxon>Hexapoda</taxon>
        <taxon>Insecta</taxon>
        <taxon>Pterygota</taxon>
        <taxon>Neoptera</taxon>
        <taxon>Endopterygota</taxon>
        <taxon>Coleoptera</taxon>
        <taxon>Polyphaga</taxon>
        <taxon>Staphyliniformia</taxon>
        <taxon>Silphidae</taxon>
        <taxon>Nicrophorinae</taxon>
        <taxon>Nicrophorus</taxon>
    </lineage>
</organism>
<feature type="domain" description="Borealin C-terminal" evidence="11">
    <location>
        <begin position="154"/>
        <end position="273"/>
    </location>
</feature>
<evidence type="ECO:0000256" key="3">
    <source>
        <dbReference type="ARBA" id="ARBA00009914"/>
    </source>
</evidence>
<dbReference type="PANTHER" id="PTHR16040">
    <property type="entry name" value="AUSTRALIN, ISOFORM A-RELATED"/>
    <property type="match status" value="1"/>
</dbReference>
<comment type="subcellular location">
    <subcellularLocation>
        <location evidence="2">Chromosome</location>
        <location evidence="2">Centromere</location>
    </subcellularLocation>
    <subcellularLocation>
        <location evidence="1">Nucleus</location>
    </subcellularLocation>
</comment>
<feature type="compositionally biased region" description="Basic residues" evidence="10">
    <location>
        <begin position="103"/>
        <end position="112"/>
    </location>
</feature>